<protein>
    <submittedName>
        <fullName evidence="3">Uncharacterized conserved protein YndB, AHSA1/START domain</fullName>
    </submittedName>
</protein>
<dbReference type="RefSeq" id="WP_073073526.1">
    <property type="nucleotide sequence ID" value="NZ_FQXN01000005.1"/>
</dbReference>
<evidence type="ECO:0000313" key="4">
    <source>
        <dbReference type="Proteomes" id="UP000242592"/>
    </source>
</evidence>
<reference evidence="4" key="1">
    <citation type="submission" date="2016-11" db="EMBL/GenBank/DDBJ databases">
        <authorList>
            <person name="Varghese N."/>
            <person name="Submissions S."/>
        </authorList>
    </citation>
    <scope>NUCLEOTIDE SEQUENCE [LARGE SCALE GENOMIC DNA]</scope>
    <source>
        <strain evidence="4">DSM 15807</strain>
    </source>
</reference>
<dbReference type="Gene3D" id="3.30.530.20">
    <property type="match status" value="1"/>
</dbReference>
<evidence type="ECO:0000259" key="2">
    <source>
        <dbReference type="Pfam" id="PF08327"/>
    </source>
</evidence>
<accession>A0A1M5TMW4</accession>
<dbReference type="Proteomes" id="UP000242592">
    <property type="component" value="Unassembled WGS sequence"/>
</dbReference>
<sequence>MLELKPIVFTEYIQAPIEKVWNTFVNENGWDPWFTDGMKMELKEGGKISFRWVRLTNGEIVTDSGYTVYLVQNKLWEFWWYEYEDGFRSRATMKFQRDDNKGTWITITDHTLVKNLNELEIRYGCAYGWGQMMVYAKTYIEKGLIII</sequence>
<keyword evidence="4" id="KW-1185">Reference proteome</keyword>
<dbReference type="EMBL" id="FQXN01000005">
    <property type="protein sequence ID" value="SHH52000.1"/>
    <property type="molecule type" value="Genomic_DNA"/>
</dbReference>
<proteinExistence type="inferred from homology"/>
<dbReference type="STRING" id="1123380.SAMN02745199_1406"/>
<dbReference type="InterPro" id="IPR023393">
    <property type="entry name" value="START-like_dom_sf"/>
</dbReference>
<dbReference type="AlphaFoldDB" id="A0A1M5TMW4"/>
<gene>
    <name evidence="3" type="ORF">SAMN02745199_1406</name>
</gene>
<dbReference type="InterPro" id="IPR013538">
    <property type="entry name" value="ASHA1/2-like_C"/>
</dbReference>
<feature type="domain" description="Activator of Hsp90 ATPase homologue 1/2-like C-terminal" evidence="2">
    <location>
        <begin position="15"/>
        <end position="133"/>
    </location>
</feature>
<dbReference type="CDD" id="cd07814">
    <property type="entry name" value="SRPBCC_CalC_Aha1-like"/>
    <property type="match status" value="1"/>
</dbReference>
<dbReference type="OrthoDB" id="2632836at2"/>
<organism evidence="3 4">
    <name type="scientific">Thermosipho atlanticus DSM 15807</name>
    <dbReference type="NCBI Taxonomy" id="1123380"/>
    <lineage>
        <taxon>Bacteria</taxon>
        <taxon>Thermotogati</taxon>
        <taxon>Thermotogota</taxon>
        <taxon>Thermotogae</taxon>
        <taxon>Thermotogales</taxon>
        <taxon>Fervidobacteriaceae</taxon>
        <taxon>Thermosipho</taxon>
    </lineage>
</organism>
<dbReference type="Pfam" id="PF08327">
    <property type="entry name" value="AHSA1"/>
    <property type="match status" value="1"/>
</dbReference>
<evidence type="ECO:0000313" key="3">
    <source>
        <dbReference type="EMBL" id="SHH52000.1"/>
    </source>
</evidence>
<name>A0A1M5TMW4_9BACT</name>
<comment type="similarity">
    <text evidence="1">Belongs to the AHA1 family.</text>
</comment>
<dbReference type="SUPFAM" id="SSF55961">
    <property type="entry name" value="Bet v1-like"/>
    <property type="match status" value="1"/>
</dbReference>
<evidence type="ECO:0000256" key="1">
    <source>
        <dbReference type="ARBA" id="ARBA00006817"/>
    </source>
</evidence>